<dbReference type="PRINTS" id="PR01440">
    <property type="entry name" value="CELLSNTHASEB"/>
</dbReference>
<proteinExistence type="inferred from homology"/>
<evidence type="ECO:0000256" key="14">
    <source>
        <dbReference type="ARBA" id="ARBA00033444"/>
    </source>
</evidence>
<dbReference type="GO" id="GO:0005886">
    <property type="term" value="C:plasma membrane"/>
    <property type="evidence" value="ECO:0007669"/>
    <property type="project" value="UniProtKB-SubCell"/>
</dbReference>
<comment type="caution">
    <text evidence="16">The sequence shown here is derived from an EMBL/GenBank/DDBJ whole genome shotgun (WGS) entry which is preliminary data.</text>
</comment>
<dbReference type="Gene3D" id="2.60.120.260">
    <property type="entry name" value="Galactose-binding domain-like"/>
    <property type="match status" value="2"/>
</dbReference>
<evidence type="ECO:0000256" key="9">
    <source>
        <dbReference type="ARBA" id="ARBA00022636"/>
    </source>
</evidence>
<dbReference type="PANTHER" id="PTHR39083">
    <property type="entry name" value="CYCLIC DI-GMP-BINDING PROTEIN"/>
    <property type="match status" value="1"/>
</dbReference>
<comment type="pathway">
    <text evidence="3 15">Glycan metabolism; bacterial cellulose biosynthesis.</text>
</comment>
<evidence type="ECO:0000256" key="10">
    <source>
        <dbReference type="ARBA" id="ARBA00022692"/>
    </source>
</evidence>
<evidence type="ECO:0000256" key="15">
    <source>
        <dbReference type="RuleBase" id="RU365021"/>
    </source>
</evidence>
<dbReference type="Pfam" id="PF03170">
    <property type="entry name" value="BcsB"/>
    <property type="match status" value="1"/>
</dbReference>
<evidence type="ECO:0000256" key="5">
    <source>
        <dbReference type="ARBA" id="ARBA00011437"/>
    </source>
</evidence>
<gene>
    <name evidence="16" type="ORF">F9817_05545</name>
</gene>
<comment type="subcellular location">
    <subcellularLocation>
        <location evidence="2">Cell inner membrane</location>
        <topology evidence="2">Single-pass membrane protein</topology>
    </subcellularLocation>
</comment>
<dbReference type="GO" id="GO:0006011">
    <property type="term" value="P:UDP-alpha-D-glucose metabolic process"/>
    <property type="evidence" value="ECO:0007669"/>
    <property type="project" value="InterPro"/>
</dbReference>
<evidence type="ECO:0000256" key="2">
    <source>
        <dbReference type="ARBA" id="ARBA00004377"/>
    </source>
</evidence>
<keyword evidence="9 15" id="KW-0973">c-di-GMP</keyword>
<comment type="function">
    <text evidence="1 15">Binds the cellulose synthase activator, bis-(3'-5') cyclic diguanylic acid (c-di-GMP).</text>
</comment>
<dbReference type="GO" id="GO:0030244">
    <property type="term" value="P:cellulose biosynthetic process"/>
    <property type="evidence" value="ECO:0007669"/>
    <property type="project" value="UniProtKB-KW"/>
</dbReference>
<evidence type="ECO:0000256" key="13">
    <source>
        <dbReference type="ARBA" id="ARBA00023136"/>
    </source>
</evidence>
<evidence type="ECO:0000256" key="12">
    <source>
        <dbReference type="ARBA" id="ARBA00022989"/>
    </source>
</evidence>
<evidence type="ECO:0000313" key="17">
    <source>
        <dbReference type="Proteomes" id="UP000462621"/>
    </source>
</evidence>
<evidence type="ECO:0000256" key="11">
    <source>
        <dbReference type="ARBA" id="ARBA00022916"/>
    </source>
</evidence>
<organism evidence="16 17">
    <name type="scientific">Vibrio eleionomae</name>
    <dbReference type="NCBI Taxonomy" id="2653505"/>
    <lineage>
        <taxon>Bacteria</taxon>
        <taxon>Pseudomonadati</taxon>
        <taxon>Pseudomonadota</taxon>
        <taxon>Gammaproteobacteria</taxon>
        <taxon>Vibrionales</taxon>
        <taxon>Vibrionaceae</taxon>
        <taxon>Vibrio</taxon>
    </lineage>
</organism>
<keyword evidence="17" id="KW-1185">Reference proteome</keyword>
<dbReference type="UniPathway" id="UPA00694"/>
<keyword evidence="13 15" id="KW-0472">Membrane</keyword>
<keyword evidence="12 15" id="KW-1133">Transmembrane helix</keyword>
<dbReference type="AlphaFoldDB" id="A0A7X4RTX9"/>
<dbReference type="InterPro" id="IPR018513">
    <property type="entry name" value="Cell_synthase_bac"/>
</dbReference>
<evidence type="ECO:0000256" key="1">
    <source>
        <dbReference type="ARBA" id="ARBA00002057"/>
    </source>
</evidence>
<dbReference type="RefSeq" id="WP_161153962.1">
    <property type="nucleotide sequence ID" value="NZ_WEKT01000006.1"/>
</dbReference>
<evidence type="ECO:0000256" key="7">
    <source>
        <dbReference type="ARBA" id="ARBA00022475"/>
    </source>
</evidence>
<keyword evidence="8 15" id="KW-0997">Cell inner membrane</keyword>
<evidence type="ECO:0000256" key="6">
    <source>
        <dbReference type="ARBA" id="ARBA00021844"/>
    </source>
</evidence>
<protein>
    <recommendedName>
        <fullName evidence="6 15">Cyclic di-GMP-binding protein</fullName>
    </recommendedName>
    <alternativeName>
        <fullName evidence="14 15">Cellulose synthase regulatory subunit</fullName>
    </alternativeName>
</protein>
<reference evidence="16 17" key="1">
    <citation type="submission" date="2019-10" db="EMBL/GenBank/DDBJ databases">
        <title>Vibrio sp. nov. isolated from a shrimp pond.</title>
        <authorList>
            <person name="Gomez-Gil B."/>
            <person name="Enciso-Ibarra J."/>
            <person name="Enciso-Ibarra K."/>
            <person name="Bolan-Mejia C."/>
        </authorList>
    </citation>
    <scope>NUCLEOTIDE SEQUENCE [LARGE SCALE GENOMIC DNA]</scope>
    <source>
        <strain evidence="16 17">CAIM 722</strain>
    </source>
</reference>
<keyword evidence="7 15" id="KW-1003">Cell membrane</keyword>
<keyword evidence="10 15" id="KW-0812">Transmembrane</keyword>
<keyword evidence="11 15" id="KW-0135">Cellulose biosynthesis</keyword>
<evidence type="ECO:0000256" key="3">
    <source>
        <dbReference type="ARBA" id="ARBA00005186"/>
    </source>
</evidence>
<name>A0A7X4RTX9_9VIBR</name>
<dbReference type="InterPro" id="IPR003920">
    <property type="entry name" value="Cell_synth_B"/>
</dbReference>
<dbReference type="PANTHER" id="PTHR39083:SF1">
    <property type="entry name" value="CYCLIC DI-GMP-BINDING PROTEIN"/>
    <property type="match status" value="1"/>
</dbReference>
<evidence type="ECO:0000256" key="8">
    <source>
        <dbReference type="ARBA" id="ARBA00022519"/>
    </source>
</evidence>
<dbReference type="EMBL" id="WEKT01000006">
    <property type="protein sequence ID" value="MZI92662.1"/>
    <property type="molecule type" value="Genomic_DNA"/>
</dbReference>
<feature type="transmembrane region" description="Helical" evidence="15">
    <location>
        <begin position="706"/>
        <end position="726"/>
    </location>
</feature>
<sequence>MMGQLKSLTGLLCLLCILCQVVYAKNLDSLTSSSDITFSRMGLTNGITFTGGQKDAGLEFRLPIDTLVSKAQLVLDLKTNDTISDSLSSLAVMVNGQSVGAIPLNSVNNKKTTYELNVPALLVTSSNKLSFKIVGTDDQVTCINDDTASTIHMLPSSMIKLDYRPLNIAADLHPFPQPFWDSHEMLGRDVAFVFANNVNSTQVSAASILASWLGIHASYRGVDFHALKGQLPDSNGIVFGKPGQTIGSLTLPKTAKPLLKVIPNPVDANYKLLLVVGESESDLRSAVYRLAQGNFALHTAQLEVKPTSLPQSKPYDAPRWIPTDKPVLLKDLIQDGQSMHVKGVWHNAVNFNFRAAPDLFLWNGKTIPLNLHYRFPSESWIDEDNSFLNVVLNDQFLEDLTVNKQGYLEGLWRSLGIDTRQEKAQIGVQPYMLYGDNQLSLYFNLHAKPDTPCDVKYGDNITSLIDDDSSLDLRGARHFSFLPNLSFFIGASFPYSRLADYSETVLLLPANPTAAQLQTMLGLSARAGASTGKMIVRVQTHLGYPAGTNSLKGKNVLAVSSLNDARFVDNLLKRSPFSSTGQTLHVKSESWYRQVENWLKGDFHTNTELADRYLSSNRNWRGFLSFESPWQDGKVVIAAVATSDKELVKLHSDLNNSEINAGIRGDLAVITDNSGVHSFQTSEQFATGQVSWYEKLIWYASQYSSLFAIFMVLFSLFLGMVFFRLLSSHARNRLK</sequence>
<accession>A0A7X4RTX9</accession>
<comment type="subunit">
    <text evidence="5 15">Tightly associated with the cellulose synthase catalytic subunit.</text>
</comment>
<dbReference type="Proteomes" id="UP000462621">
    <property type="component" value="Unassembled WGS sequence"/>
</dbReference>
<evidence type="ECO:0000313" key="16">
    <source>
        <dbReference type="EMBL" id="MZI92662.1"/>
    </source>
</evidence>
<evidence type="ECO:0000256" key="4">
    <source>
        <dbReference type="ARBA" id="ARBA00010714"/>
    </source>
</evidence>
<comment type="similarity">
    <text evidence="4 15">Belongs to the AcsB/BcsB family.</text>
</comment>